<dbReference type="WBParaSite" id="RSKR_0000651900.1">
    <property type="protein sequence ID" value="RSKR_0000651900.1"/>
    <property type="gene ID" value="RSKR_0000651900"/>
</dbReference>
<sequence>MSIFNSHERCGTKSDGPTEILSYLYLGCQDDASCNKTLKKYNIKAIINITQDCTYPDLNLIKADNFLNIAVTDSFQTKLINYFDQTYQFIERQRKQNHNILIHCLAGISRSATICIAYLMKHYNWDNDTAYSFVKQKRPSISPNFNFLGQLFTYYTNEIKGKPFIEQPPPIIIKKAPSEVVKSTSFLERIHCAAYLKPGIKHFKNGNRKRMYDLDSPPKSCFFNKDCGNLTGRTSSIIQNQDIPSPSTEFAKISIKSYVESKHNFDSDISLPRAIDNNNTCFQTNPIFDMKTDRPLFDKRTKMEDEVLLGYGNNLMSYSDKEINHKLDSRIAFEMDNEIEIRFHQAPQLEQSCLLKSGCDLEKDTKLKNGVDLKKPRTLNLSCGGMLSHWKIPSVTSGTLRHSSSASNCCDNSAGKNLRKGLSLIFKDTKSKGNDFSSPFSPFPPTTQTPTSVKRPMFLDFIKPPPQTPLIPDLPTPTNSGETLRPLKRDPDCDSIGSNSSHEIAVN</sequence>
<name>A0AC35U1G9_9BILA</name>
<proteinExistence type="predicted"/>
<organism evidence="1 2">
    <name type="scientific">Rhabditophanes sp. KR3021</name>
    <dbReference type="NCBI Taxonomy" id="114890"/>
    <lineage>
        <taxon>Eukaryota</taxon>
        <taxon>Metazoa</taxon>
        <taxon>Ecdysozoa</taxon>
        <taxon>Nematoda</taxon>
        <taxon>Chromadorea</taxon>
        <taxon>Rhabditida</taxon>
        <taxon>Tylenchina</taxon>
        <taxon>Panagrolaimomorpha</taxon>
        <taxon>Strongyloidoidea</taxon>
        <taxon>Alloionematidae</taxon>
        <taxon>Rhabditophanes</taxon>
    </lineage>
</organism>
<protein>
    <submittedName>
        <fullName evidence="2">Dual specificity protein phosphatase 16</fullName>
    </submittedName>
</protein>
<evidence type="ECO:0000313" key="2">
    <source>
        <dbReference type="WBParaSite" id="RSKR_0000651900.1"/>
    </source>
</evidence>
<dbReference type="Proteomes" id="UP000095286">
    <property type="component" value="Unplaced"/>
</dbReference>
<accession>A0AC35U1G9</accession>
<evidence type="ECO:0000313" key="1">
    <source>
        <dbReference type="Proteomes" id="UP000095286"/>
    </source>
</evidence>
<reference evidence="2" key="1">
    <citation type="submission" date="2016-11" db="UniProtKB">
        <authorList>
            <consortium name="WormBaseParasite"/>
        </authorList>
    </citation>
    <scope>IDENTIFICATION</scope>
    <source>
        <strain evidence="2">KR3021</strain>
    </source>
</reference>